<reference evidence="3 4" key="1">
    <citation type="submission" date="2017-05" db="EMBL/GenBank/DDBJ databases">
        <title>Complete and WGS of Bordetella genogroups.</title>
        <authorList>
            <person name="Spilker T."/>
            <person name="LiPuma J."/>
        </authorList>
    </citation>
    <scope>NUCLEOTIDE SEQUENCE [LARGE SCALE GENOMIC DNA]</scope>
    <source>
        <strain evidence="3 4">AU19157</strain>
    </source>
</reference>
<evidence type="ECO:0000313" key="3">
    <source>
        <dbReference type="EMBL" id="ARP79750.1"/>
    </source>
</evidence>
<dbReference type="EMBL" id="CP021108">
    <property type="protein sequence ID" value="ARP79750.1"/>
    <property type="molecule type" value="Genomic_DNA"/>
</dbReference>
<keyword evidence="4" id="KW-1185">Reference proteome</keyword>
<organism evidence="3 4">
    <name type="scientific">Bordetella genomosp. 8</name>
    <dbReference type="NCBI Taxonomy" id="1416806"/>
    <lineage>
        <taxon>Bacteria</taxon>
        <taxon>Pseudomonadati</taxon>
        <taxon>Pseudomonadota</taxon>
        <taxon>Betaproteobacteria</taxon>
        <taxon>Burkholderiales</taxon>
        <taxon>Alcaligenaceae</taxon>
        <taxon>Bordetella</taxon>
    </lineage>
</organism>
<name>A0A1W6YFF5_9BORD</name>
<evidence type="ECO:0008006" key="5">
    <source>
        <dbReference type="Google" id="ProtNLM"/>
    </source>
</evidence>
<dbReference type="RefSeq" id="WP_086062982.1">
    <property type="nucleotide sequence ID" value="NZ_CP021108.1"/>
</dbReference>
<feature type="region of interest" description="Disordered" evidence="1">
    <location>
        <begin position="70"/>
        <end position="95"/>
    </location>
</feature>
<evidence type="ECO:0000313" key="4">
    <source>
        <dbReference type="Proteomes" id="UP000194151"/>
    </source>
</evidence>
<dbReference type="Proteomes" id="UP000194151">
    <property type="component" value="Chromosome"/>
</dbReference>
<sequence>MKKFAFLVPVATAAAALGADVSASVPPQTATLDQHAEKLALDRSASTISELTYVKGNELHALTMRRSEAGQLFAQHRSHASHSSHSSHQSHRSGS</sequence>
<dbReference type="AlphaFoldDB" id="A0A1W6YFF5"/>
<feature type="chain" id="PRO_5012845815" description="DUF4148 domain-containing protein" evidence="2">
    <location>
        <begin position="19"/>
        <end position="95"/>
    </location>
</feature>
<evidence type="ECO:0000256" key="2">
    <source>
        <dbReference type="SAM" id="SignalP"/>
    </source>
</evidence>
<dbReference type="NCBIfam" id="NF038296">
    <property type="entry name" value="HisXaaSer_A2"/>
    <property type="match status" value="1"/>
</dbReference>
<dbReference type="KEGG" id="bgv:CAL12_02185"/>
<gene>
    <name evidence="3" type="ORF">CAL12_02185</name>
</gene>
<protein>
    <recommendedName>
        <fullName evidence="5">DUF4148 domain-containing protein</fullName>
    </recommendedName>
</protein>
<keyword evidence="2" id="KW-0732">Signal</keyword>
<dbReference type="STRING" id="1416806.CAL12_02185"/>
<proteinExistence type="predicted"/>
<accession>A0A1W6YFF5</accession>
<feature type="signal peptide" evidence="2">
    <location>
        <begin position="1"/>
        <end position="18"/>
    </location>
</feature>
<evidence type="ECO:0000256" key="1">
    <source>
        <dbReference type="SAM" id="MobiDB-lite"/>
    </source>
</evidence>